<evidence type="ECO:0000313" key="2">
    <source>
        <dbReference type="Proteomes" id="UP000256873"/>
    </source>
</evidence>
<dbReference type="EMBL" id="QQWC01000009">
    <property type="protein sequence ID" value="REJ38926.1"/>
    <property type="molecule type" value="Genomic_DNA"/>
</dbReference>
<reference evidence="1 2" key="1">
    <citation type="submission" date="2017-10" db="EMBL/GenBank/DDBJ databases">
        <title>A large-scale comparative metagenomic study reveals the eutrophication-driven functional interactions in six Microcystis-epibionts communities.</title>
        <authorList>
            <person name="Li Q."/>
            <person name="Lin F."/>
        </authorList>
    </citation>
    <scope>NUCLEOTIDE SEQUENCE [LARGE SCALE GENOMIC DNA]</scope>
    <source>
        <strain evidence="1">TF09</strain>
    </source>
</reference>
<organism evidence="1 2">
    <name type="scientific">Microcystis flos-aquae TF09</name>
    <dbReference type="NCBI Taxonomy" id="2060473"/>
    <lineage>
        <taxon>Bacteria</taxon>
        <taxon>Bacillati</taxon>
        <taxon>Cyanobacteriota</taxon>
        <taxon>Cyanophyceae</taxon>
        <taxon>Oscillatoriophycideae</taxon>
        <taxon>Chroococcales</taxon>
        <taxon>Microcystaceae</taxon>
        <taxon>Microcystis</taxon>
    </lineage>
</organism>
<name>A0A3E0KUY5_9CHRO</name>
<proteinExistence type="predicted"/>
<dbReference type="Proteomes" id="UP000256873">
    <property type="component" value="Unassembled WGS sequence"/>
</dbReference>
<dbReference type="AlphaFoldDB" id="A0A3E0KUY5"/>
<protein>
    <submittedName>
        <fullName evidence="1">Uncharacterized protein</fullName>
    </submittedName>
</protein>
<sequence>MPFAYPNQEINFARLLIIENLGLKPRRSTTALLLNISAFTRYMLECEIWKKPIRFDFTQHPNKSRYCGALWAV</sequence>
<comment type="caution">
    <text evidence="1">The sequence shown here is derived from an EMBL/GenBank/DDBJ whole genome shotgun (WGS) entry which is preliminary data.</text>
</comment>
<gene>
    <name evidence="1" type="ORF">DWQ54_24655</name>
</gene>
<accession>A0A3E0KUY5</accession>
<evidence type="ECO:0000313" key="1">
    <source>
        <dbReference type="EMBL" id="REJ38926.1"/>
    </source>
</evidence>